<evidence type="ECO:0000313" key="1">
    <source>
        <dbReference type="EMBL" id="QEE27817.1"/>
    </source>
</evidence>
<dbReference type="AlphaFoldDB" id="A0A5B9EBZ0"/>
<organism evidence="1 2">
    <name type="scientific">Terriglobus albidus</name>
    <dbReference type="NCBI Taxonomy" id="1592106"/>
    <lineage>
        <taxon>Bacteria</taxon>
        <taxon>Pseudomonadati</taxon>
        <taxon>Acidobacteriota</taxon>
        <taxon>Terriglobia</taxon>
        <taxon>Terriglobales</taxon>
        <taxon>Acidobacteriaceae</taxon>
        <taxon>Terriglobus</taxon>
    </lineage>
</organism>
<sequence>MALNYSVVAQSVDEVRDTGNSPSVSMWEFLQATGQEDLLRTISIYGESGKTREQARTYYMNGEALRVWRAMGKAPTIVGEMHRPAKTAAMVFGVPYSQ</sequence>
<keyword evidence="2" id="KW-1185">Reference proteome</keyword>
<dbReference type="EMBL" id="CP042806">
    <property type="protein sequence ID" value="QEE27817.1"/>
    <property type="molecule type" value="Genomic_DNA"/>
</dbReference>
<proteinExistence type="predicted"/>
<evidence type="ECO:0000313" key="2">
    <source>
        <dbReference type="Proteomes" id="UP000321820"/>
    </source>
</evidence>
<dbReference type="OrthoDB" id="121922at2"/>
<gene>
    <name evidence="1" type="ORF">FTW19_07295</name>
</gene>
<reference evidence="1 2" key="1">
    <citation type="submission" date="2019-08" db="EMBL/GenBank/DDBJ databases">
        <title>Complete genome sequence of Terriglobus albidus strain ORNL.</title>
        <authorList>
            <person name="Podar M."/>
        </authorList>
    </citation>
    <scope>NUCLEOTIDE SEQUENCE [LARGE SCALE GENOMIC DNA]</scope>
    <source>
        <strain evidence="1 2">ORNL</strain>
    </source>
</reference>
<dbReference type="RefSeq" id="WP_147647007.1">
    <property type="nucleotide sequence ID" value="NZ_CP042806.1"/>
</dbReference>
<name>A0A5B9EBZ0_9BACT</name>
<accession>A0A5B9EBZ0</accession>
<dbReference type="Proteomes" id="UP000321820">
    <property type="component" value="Chromosome"/>
</dbReference>
<protein>
    <submittedName>
        <fullName evidence="1">Uncharacterized protein</fullName>
    </submittedName>
</protein>
<dbReference type="KEGG" id="talb:FTW19_07295"/>